<reference evidence="1 2" key="1">
    <citation type="submission" date="2016-01" db="EMBL/GenBank/DDBJ databases">
        <title>The new phylogeny of the genus Mycobacterium.</title>
        <authorList>
            <person name="Tarcisio F."/>
            <person name="Conor M."/>
            <person name="Antonella G."/>
            <person name="Elisabetta G."/>
            <person name="Giulia F.S."/>
            <person name="Sara T."/>
            <person name="Anna F."/>
            <person name="Clotilde B."/>
            <person name="Roberto B."/>
            <person name="Veronica D.S."/>
            <person name="Fabio R."/>
            <person name="Monica P."/>
            <person name="Olivier J."/>
            <person name="Enrico T."/>
            <person name="Nicola S."/>
        </authorList>
    </citation>
    <scope>NUCLEOTIDE SEQUENCE [LARGE SCALE GENOMIC DNA]</scope>
    <source>
        <strain evidence="1 2">DSM 44616</strain>
    </source>
</reference>
<evidence type="ECO:0008006" key="3">
    <source>
        <dbReference type="Google" id="ProtNLM"/>
    </source>
</evidence>
<protein>
    <recommendedName>
        <fullName evidence="3">FAD-binding domain-containing protein</fullName>
    </recommendedName>
</protein>
<keyword evidence="2" id="KW-1185">Reference proteome</keyword>
<proteinExistence type="predicted"/>
<dbReference type="Gene3D" id="3.50.50.60">
    <property type="entry name" value="FAD/NAD(P)-binding domain"/>
    <property type="match status" value="1"/>
</dbReference>
<dbReference type="SUPFAM" id="SSF51905">
    <property type="entry name" value="FAD/NAD(P)-binding domain"/>
    <property type="match status" value="1"/>
</dbReference>
<dbReference type="EMBL" id="LQPR01000027">
    <property type="protein sequence ID" value="ORW71867.1"/>
    <property type="molecule type" value="Genomic_DNA"/>
</dbReference>
<gene>
    <name evidence="1" type="ORF">AWC23_12335</name>
</gene>
<evidence type="ECO:0000313" key="2">
    <source>
        <dbReference type="Proteomes" id="UP000193387"/>
    </source>
</evidence>
<sequence>MTGRAVVLGAGIAGLPTDLADMLAFAEDFVPTHIWPALRSARPLTPVSTYGSPGGVWRRYDHIRCPQGLLVLGDALCCLDPINGRGMTMAALHAHALRTQLRRANPVDPQAFYADVATLIKPVWAVNQPSDRTTGRSRRSLSQRAVRWSRRNILEVAERDIVVTERLSRVANPIDPPRRLLEPPFLARVVAHHTRGSLALKR</sequence>
<accession>A0AAJ3NR09</accession>
<dbReference type="AlphaFoldDB" id="A0AAJ3NR09"/>
<dbReference type="Proteomes" id="UP000193387">
    <property type="component" value="Unassembled WGS sequence"/>
</dbReference>
<organism evidence="1 2">
    <name type="scientific">Mycobacterium saskatchewanense</name>
    <dbReference type="NCBI Taxonomy" id="220927"/>
    <lineage>
        <taxon>Bacteria</taxon>
        <taxon>Bacillati</taxon>
        <taxon>Actinomycetota</taxon>
        <taxon>Actinomycetes</taxon>
        <taxon>Mycobacteriales</taxon>
        <taxon>Mycobacteriaceae</taxon>
        <taxon>Mycobacterium</taxon>
        <taxon>Mycobacterium simiae complex</taxon>
    </lineage>
</organism>
<comment type="caution">
    <text evidence="1">The sequence shown here is derived from an EMBL/GenBank/DDBJ whole genome shotgun (WGS) entry which is preliminary data.</text>
</comment>
<dbReference type="InterPro" id="IPR036188">
    <property type="entry name" value="FAD/NAD-bd_sf"/>
</dbReference>
<dbReference type="RefSeq" id="WP_085255639.1">
    <property type="nucleotide sequence ID" value="NZ_AP022573.1"/>
</dbReference>
<evidence type="ECO:0000313" key="1">
    <source>
        <dbReference type="EMBL" id="ORW71867.1"/>
    </source>
</evidence>
<name>A0AAJ3NR09_9MYCO</name>